<dbReference type="PANTHER" id="PTHR41373:SF1">
    <property type="entry name" value="PHOSPHATIDYLGLYCEROL LYSYLTRANSFERASE C-TERMINAL DOMAIN-CONTAINING PROTEIN"/>
    <property type="match status" value="1"/>
</dbReference>
<dbReference type="SUPFAM" id="SSF55729">
    <property type="entry name" value="Acyl-CoA N-acyltransferases (Nat)"/>
    <property type="match status" value="2"/>
</dbReference>
<dbReference type="RefSeq" id="WP_104723392.1">
    <property type="nucleotide sequence ID" value="NZ_FZNE01000001.1"/>
</dbReference>
<proteinExistence type="predicted"/>
<dbReference type="EMBL" id="NXLU01000006">
    <property type="protein sequence ID" value="RDU68827.1"/>
    <property type="molecule type" value="Genomic_DNA"/>
</dbReference>
<dbReference type="PIRSF" id="PIRSF018688">
    <property type="entry name" value="UCP018688"/>
    <property type="match status" value="1"/>
</dbReference>
<sequence length="295" mass="34484">MNFKPIVLQDKSLLDAYFAPKTEHPFSDFNFSNLFIWRFAREISYCLNNDFLLIKTCYPQDEPYFFYPFSLTPRSEKERKEVLSTLLTHYPKATFKSLTQEQAQELDKFFPSRFTLSPNRDRFDYVYSISELINLSGRKYHKKKNHLNKFFQSNPDFSFELLTPHNALEVEKTYERWYEDNPLKDEALESEKRGIFSCLQNFSSLDIVGGLIRVKGEIAAFALGEAVDAQNVVIHIEKANIAVAGIYQAINQQFLLHAFSSYIWVNREEDLGIEGLRKAKLSYQPSVLLEKYEAK</sequence>
<reference evidence="2 3" key="1">
    <citation type="submission" date="2018-04" db="EMBL/GenBank/DDBJ databases">
        <title>Novel Campyloabacter and Helicobacter Species and Strains.</title>
        <authorList>
            <person name="Mannion A.J."/>
            <person name="Shen Z."/>
            <person name="Fox J.G."/>
        </authorList>
    </citation>
    <scope>NUCLEOTIDE SEQUENCE [LARGE SCALE GENOMIC DNA]</scope>
    <source>
        <strain evidence="2 3">ATCC 700242</strain>
    </source>
</reference>
<dbReference type="Gene3D" id="3.40.630.30">
    <property type="match status" value="1"/>
</dbReference>
<comment type="caution">
    <text evidence="2">The sequence shown here is derived from an EMBL/GenBank/DDBJ whole genome shotgun (WGS) entry which is preliminary data.</text>
</comment>
<accession>A0A3D8IU65</accession>
<evidence type="ECO:0000313" key="3">
    <source>
        <dbReference type="Proteomes" id="UP000257067"/>
    </source>
</evidence>
<feature type="domain" description="Phosphatidylglycerol lysyltransferase C-terminal" evidence="1">
    <location>
        <begin position="27"/>
        <end position="294"/>
    </location>
</feature>
<dbReference type="InterPro" id="IPR016732">
    <property type="entry name" value="UCP018688"/>
</dbReference>
<dbReference type="PANTHER" id="PTHR41373">
    <property type="entry name" value="DUF2156 DOMAIN-CONTAINING PROTEIN"/>
    <property type="match status" value="1"/>
</dbReference>
<gene>
    <name evidence="2" type="ORF">CQA62_05420</name>
</gene>
<dbReference type="Proteomes" id="UP000257067">
    <property type="component" value="Unassembled WGS sequence"/>
</dbReference>
<organism evidence="2 3">
    <name type="scientific">Helicobacter cholecystus</name>
    <dbReference type="NCBI Taxonomy" id="45498"/>
    <lineage>
        <taxon>Bacteria</taxon>
        <taxon>Pseudomonadati</taxon>
        <taxon>Campylobacterota</taxon>
        <taxon>Epsilonproteobacteria</taxon>
        <taxon>Campylobacterales</taxon>
        <taxon>Helicobacteraceae</taxon>
        <taxon>Helicobacter</taxon>
    </lineage>
</organism>
<dbReference type="OrthoDB" id="9765580at2"/>
<dbReference type="Pfam" id="PF09924">
    <property type="entry name" value="LPG_synthase_C"/>
    <property type="match status" value="1"/>
</dbReference>
<keyword evidence="3" id="KW-1185">Reference proteome</keyword>
<evidence type="ECO:0000259" key="1">
    <source>
        <dbReference type="Pfam" id="PF09924"/>
    </source>
</evidence>
<dbReference type="AlphaFoldDB" id="A0A3D8IU65"/>
<dbReference type="InterPro" id="IPR024320">
    <property type="entry name" value="LPG_synthase_C"/>
</dbReference>
<protein>
    <submittedName>
        <fullName evidence="2">DUF2156 domain-containing protein</fullName>
    </submittedName>
</protein>
<dbReference type="InterPro" id="IPR016181">
    <property type="entry name" value="Acyl_CoA_acyltransferase"/>
</dbReference>
<name>A0A3D8IU65_9HELI</name>
<evidence type="ECO:0000313" key="2">
    <source>
        <dbReference type="EMBL" id="RDU68827.1"/>
    </source>
</evidence>